<proteinExistence type="predicted"/>
<reference evidence="1 2" key="1">
    <citation type="journal article" date="2019" name="Sci. Rep.">
        <title>Orb-weaving spider Araneus ventricosus genome elucidates the spidroin gene catalogue.</title>
        <authorList>
            <person name="Kono N."/>
            <person name="Nakamura H."/>
            <person name="Ohtoshi R."/>
            <person name="Moran D.A.P."/>
            <person name="Shinohara A."/>
            <person name="Yoshida Y."/>
            <person name="Fujiwara M."/>
            <person name="Mori M."/>
            <person name="Tomita M."/>
            <person name="Arakawa K."/>
        </authorList>
    </citation>
    <scope>NUCLEOTIDE SEQUENCE [LARGE SCALE GENOMIC DNA]</scope>
</reference>
<evidence type="ECO:0000313" key="2">
    <source>
        <dbReference type="Proteomes" id="UP000499080"/>
    </source>
</evidence>
<organism evidence="1 2">
    <name type="scientific">Araneus ventricosus</name>
    <name type="common">Orbweaver spider</name>
    <name type="synonym">Epeira ventricosa</name>
    <dbReference type="NCBI Taxonomy" id="182803"/>
    <lineage>
        <taxon>Eukaryota</taxon>
        <taxon>Metazoa</taxon>
        <taxon>Ecdysozoa</taxon>
        <taxon>Arthropoda</taxon>
        <taxon>Chelicerata</taxon>
        <taxon>Arachnida</taxon>
        <taxon>Araneae</taxon>
        <taxon>Araneomorphae</taxon>
        <taxon>Entelegynae</taxon>
        <taxon>Araneoidea</taxon>
        <taxon>Araneidae</taxon>
        <taxon>Araneus</taxon>
    </lineage>
</organism>
<dbReference type="AlphaFoldDB" id="A0A4Y2M8Z2"/>
<protein>
    <submittedName>
        <fullName evidence="1">Uncharacterized protein</fullName>
    </submittedName>
</protein>
<dbReference type="EMBL" id="BGPR01006932">
    <property type="protein sequence ID" value="GBN23004.1"/>
    <property type="molecule type" value="Genomic_DNA"/>
</dbReference>
<evidence type="ECO:0000313" key="1">
    <source>
        <dbReference type="EMBL" id="GBN23004.1"/>
    </source>
</evidence>
<dbReference type="Proteomes" id="UP000499080">
    <property type="component" value="Unassembled WGS sequence"/>
</dbReference>
<sequence length="128" mass="14001">MVGAYPLPMIVCAYNGKCQAVAGGGNENSGLITRAVAKTVIQMQRTASRRAEITRTTIKLHYPLPTFTAHYTKFLVHQSVSLAESILVMASRTRICCCLRSEALPLEPTVLLYVAKEHGCKNLLIVPL</sequence>
<comment type="caution">
    <text evidence="1">The sequence shown here is derived from an EMBL/GenBank/DDBJ whole genome shotgun (WGS) entry which is preliminary data.</text>
</comment>
<name>A0A4Y2M8Z2_ARAVE</name>
<gene>
    <name evidence="1" type="ORF">AVEN_206721_1</name>
</gene>
<accession>A0A4Y2M8Z2</accession>
<keyword evidence="2" id="KW-1185">Reference proteome</keyword>